<accession>A0A9W6LVZ2</accession>
<dbReference type="PRINTS" id="PR00419">
    <property type="entry name" value="ADXRDTASE"/>
</dbReference>
<organism evidence="4 5">
    <name type="scientific">Microbacterium barkeri</name>
    <dbReference type="NCBI Taxonomy" id="33917"/>
    <lineage>
        <taxon>Bacteria</taxon>
        <taxon>Bacillati</taxon>
        <taxon>Actinomycetota</taxon>
        <taxon>Actinomycetes</taxon>
        <taxon>Micrococcales</taxon>
        <taxon>Microbacteriaceae</taxon>
        <taxon>Microbacterium</taxon>
    </lineage>
</organism>
<name>A0A9W6LVZ2_9MICO</name>
<feature type="region of interest" description="Disordered" evidence="1">
    <location>
        <begin position="451"/>
        <end position="472"/>
    </location>
</feature>
<dbReference type="GO" id="GO:0016491">
    <property type="term" value="F:oxidoreductase activity"/>
    <property type="evidence" value="ECO:0007669"/>
    <property type="project" value="InterPro"/>
</dbReference>
<dbReference type="EMBL" id="BSEJ01000005">
    <property type="protein sequence ID" value="GLJ61254.1"/>
    <property type="molecule type" value="Genomic_DNA"/>
</dbReference>
<dbReference type="PROSITE" id="PS51257">
    <property type="entry name" value="PROKAR_LIPOPROTEIN"/>
    <property type="match status" value="1"/>
</dbReference>
<feature type="chain" id="PRO_5040833994" description="Amine oxidase domain-containing protein" evidence="2">
    <location>
        <begin position="23"/>
        <end position="472"/>
    </location>
</feature>
<comment type="caution">
    <text evidence="4">The sequence shown here is derived from an EMBL/GenBank/DDBJ whole genome shotgun (WGS) entry which is preliminary data.</text>
</comment>
<feature type="domain" description="Amine oxidase" evidence="3">
    <location>
        <begin position="309"/>
        <end position="455"/>
    </location>
</feature>
<dbReference type="InterPro" id="IPR036188">
    <property type="entry name" value="FAD/NAD-bd_sf"/>
</dbReference>
<dbReference type="Gene3D" id="3.50.50.60">
    <property type="entry name" value="FAD/NAD(P)-binding domain"/>
    <property type="match status" value="3"/>
</dbReference>
<feature type="domain" description="Amine oxidase" evidence="3">
    <location>
        <begin position="50"/>
        <end position="124"/>
    </location>
</feature>
<feature type="signal peptide" evidence="2">
    <location>
        <begin position="1"/>
        <end position="22"/>
    </location>
</feature>
<dbReference type="SUPFAM" id="SSF54373">
    <property type="entry name" value="FAD-linked reductases, C-terminal domain"/>
    <property type="match status" value="1"/>
</dbReference>
<feature type="compositionally biased region" description="Pro residues" evidence="1">
    <location>
        <begin position="29"/>
        <end position="45"/>
    </location>
</feature>
<dbReference type="PANTHER" id="PTHR10742">
    <property type="entry name" value="FLAVIN MONOAMINE OXIDASE"/>
    <property type="match status" value="1"/>
</dbReference>
<sequence>MRITRRTLLVGAGTGAVAMLLASCTGDPQPGPSTPAPSTPAPIPTPSNGVPVPSAWLRSTWSADPYARGARSFIAVGATPQHREALAQPVGDRVFFAGEATDAEQPATVMGAHRSGSRAADEVLAAAGSGERLAVVGAGIAGAVAARALADAGHDVTVFEARDRVGGRLHSVPDDPWPIPAQLGAWTFGDDDEAFLGRLRLLGIPDIDLDTATGWSEQGETATLAFDAVREAVERGSAGAADVPLEAALLATGADLDDPALAASLAWLAATTGATAADASCWFPPPLPADTLRAAAGDLAGLVEGPLDDIQVTLSSPVVRIAHDDRGVSLRLATGEALSYDRVVVTVPLGVLKHQGIEFSPELPAVQRGAVAALGMGAIETVWLRFEERFWATDAAIWHLVGGTGAIRTWFNLAPATGEPVLVGLVGGDEAEAFAALDDGDAQSAALESLGFFAPASPTPEPTPSEPTPSAG</sequence>
<keyword evidence="5" id="KW-1185">Reference proteome</keyword>
<evidence type="ECO:0000259" key="3">
    <source>
        <dbReference type="Pfam" id="PF01593"/>
    </source>
</evidence>
<dbReference type="AlphaFoldDB" id="A0A9W6LVZ2"/>
<reference evidence="4" key="1">
    <citation type="journal article" date="2014" name="Int. J. Syst. Evol. Microbiol.">
        <title>Complete genome sequence of Corynebacterium casei LMG S-19264T (=DSM 44701T), isolated from a smear-ripened cheese.</title>
        <authorList>
            <consortium name="US DOE Joint Genome Institute (JGI-PGF)"/>
            <person name="Walter F."/>
            <person name="Albersmeier A."/>
            <person name="Kalinowski J."/>
            <person name="Ruckert C."/>
        </authorList>
    </citation>
    <scope>NUCLEOTIDE SEQUENCE</scope>
    <source>
        <strain evidence="4">VKM Ac-1020</strain>
    </source>
</reference>
<evidence type="ECO:0000313" key="5">
    <source>
        <dbReference type="Proteomes" id="UP001142462"/>
    </source>
</evidence>
<gene>
    <name evidence="4" type="ORF">GCM10017576_13830</name>
</gene>
<evidence type="ECO:0000256" key="1">
    <source>
        <dbReference type="SAM" id="MobiDB-lite"/>
    </source>
</evidence>
<feature type="compositionally biased region" description="Pro residues" evidence="1">
    <location>
        <begin position="457"/>
        <end position="472"/>
    </location>
</feature>
<evidence type="ECO:0000256" key="2">
    <source>
        <dbReference type="SAM" id="SignalP"/>
    </source>
</evidence>
<dbReference type="PROSITE" id="PS51318">
    <property type="entry name" value="TAT"/>
    <property type="match status" value="1"/>
</dbReference>
<reference evidence="4" key="2">
    <citation type="submission" date="2023-01" db="EMBL/GenBank/DDBJ databases">
        <authorList>
            <person name="Sun Q."/>
            <person name="Evtushenko L."/>
        </authorList>
    </citation>
    <scope>NUCLEOTIDE SEQUENCE</scope>
    <source>
        <strain evidence="4">VKM Ac-1020</strain>
    </source>
</reference>
<dbReference type="InterPro" id="IPR050281">
    <property type="entry name" value="Flavin_monoamine_oxidase"/>
</dbReference>
<dbReference type="Proteomes" id="UP001142462">
    <property type="component" value="Unassembled WGS sequence"/>
</dbReference>
<feature type="domain" description="Amine oxidase" evidence="3">
    <location>
        <begin position="140"/>
        <end position="206"/>
    </location>
</feature>
<dbReference type="InterPro" id="IPR006311">
    <property type="entry name" value="TAT_signal"/>
</dbReference>
<dbReference type="Pfam" id="PF01593">
    <property type="entry name" value="Amino_oxidase"/>
    <property type="match status" value="3"/>
</dbReference>
<dbReference type="InterPro" id="IPR002937">
    <property type="entry name" value="Amino_oxidase"/>
</dbReference>
<dbReference type="SUPFAM" id="SSF51905">
    <property type="entry name" value="FAD/NAD(P)-binding domain"/>
    <property type="match status" value="2"/>
</dbReference>
<proteinExistence type="predicted"/>
<keyword evidence="2" id="KW-0732">Signal</keyword>
<dbReference type="RefSeq" id="WP_271172967.1">
    <property type="nucleotide sequence ID" value="NZ_BSEJ01000005.1"/>
</dbReference>
<evidence type="ECO:0000313" key="4">
    <source>
        <dbReference type="EMBL" id="GLJ61254.1"/>
    </source>
</evidence>
<dbReference type="PANTHER" id="PTHR10742:SF410">
    <property type="entry name" value="LYSINE-SPECIFIC HISTONE DEMETHYLASE 2"/>
    <property type="match status" value="1"/>
</dbReference>
<protein>
    <recommendedName>
        <fullName evidence="3">Amine oxidase domain-containing protein</fullName>
    </recommendedName>
</protein>
<feature type="region of interest" description="Disordered" evidence="1">
    <location>
        <begin position="24"/>
        <end position="50"/>
    </location>
</feature>